<dbReference type="InterPro" id="IPR020845">
    <property type="entry name" value="AMP-binding_CS"/>
</dbReference>
<dbReference type="Gene3D" id="3.40.50.12780">
    <property type="entry name" value="N-terminal domain of ligase-like"/>
    <property type="match status" value="1"/>
</dbReference>
<dbReference type="SMART" id="SM00823">
    <property type="entry name" value="PKS_PP"/>
    <property type="match status" value="1"/>
</dbReference>
<dbReference type="Pfam" id="PF05050">
    <property type="entry name" value="Methyltransf_21"/>
    <property type="match status" value="1"/>
</dbReference>
<evidence type="ECO:0000259" key="4">
    <source>
        <dbReference type="PROSITE" id="PS50075"/>
    </source>
</evidence>
<dbReference type="InterPro" id="IPR036736">
    <property type="entry name" value="ACP-like_sf"/>
</dbReference>
<protein>
    <submittedName>
        <fullName evidence="5">Amino acid adenylation domain-containing protein</fullName>
    </submittedName>
</protein>
<dbReference type="SUPFAM" id="SSF47336">
    <property type="entry name" value="ACP-like"/>
    <property type="match status" value="1"/>
</dbReference>
<dbReference type="Gene3D" id="3.30.300.30">
    <property type="match status" value="2"/>
</dbReference>
<dbReference type="InterPro" id="IPR042099">
    <property type="entry name" value="ANL_N_sf"/>
</dbReference>
<dbReference type="PANTHER" id="PTHR45527:SF1">
    <property type="entry name" value="FATTY ACID SYNTHASE"/>
    <property type="match status" value="1"/>
</dbReference>
<sequence length="1141" mass="123194">MSDTPAHDMAAETLPDLFAAQVARTPDTIALVSGDESMTYAELDARANRMALSLVAKGAGPGTVVAVSVPRSVELLVALYAVHRAGAAYLPVDPLLPAERVRMMAEDARPLLTLGVEDVRRLSEKDGLTAAECELRSPRPSDLAYVIYTSGSTGRPKGVAVSHEAIVNRLRWMQSEYPLDRDDRVLQKTPAGFDVSVWEFFWPLCVGARLVLAGQDGHRDPALLAGVIQTQRITTVHFVPSMLRLFLEEPAAARCASLRRVFASGEALSGELRSRFFRVLDAELHNLYGPTEAAVDVSYWRCRPGDPPGPVPIGTPVPNTGLYVLDTELRRVAPGVTGELYISGLQLARGYVNRPALTAERFVPDPYGPDGSRMYRTGDLARWDTDGVLHYAGRGDHQVKVGGVRIELGEVEAALARHDAVAEAVVTAVPDGAGETRLTAYLVPDPQRAGALRNLCRLEQAGLVDREELHTLPNGMAVAGPNRAETDFLYREIFEEDEYLRHGVVLPESGACVFDVGAHIGFFSLAVARSCPDSVVYSFEPIPQLFRMLELNTRLHGVDARLFACGLAEAAGTASFTYYPQLSIMSGRFGDLGEERQVLDAFVRNERPAQEDLPRGGSEEEDLDSLLTERLRHIDVTCDLRTLSDVIDETGVERIDLLKIDAEKSEREVLLGLRDEHWGLVRQLVIEAHTASGRLDWIQETLEARGYRVTVDGLRMLSDTGLVTVYAVRDDLPRLPAPAHGTSATPASCAPGWSAPDLYVDDVRREAELRLPAQMVPDHFVIVDELPLTVNGKLDRRALPAPRLRPAGVTVAPRDATEELLCSLFADVLGIPGTGVHDDFFRLGGNSFDAIRLVARIREALGTTLTVRSLFEAPTVAAFAELLARGTGGDPLSGILPLRTGGALPPLFCLYPAAGVGWVYSGLLRFTESDRPVYALQDGGLTGADPASDVEELAESCVRRIRAIQPTGPYHLLGWSFGGLLAQAIATRLQTAGETVALLALLDSYPLHHLPAPVLSSASGLRELLESLGDGDPAPGAADGVLAGLAQEQVDAMARVFRSNVGLAHAFRPTVFDGDVLLWTATEGRGDGAPVPDDWAPYVTGRIRTVQLACSHGEMTSHRALDRIGPQIAALLSGGPWPGGD</sequence>
<feature type="domain" description="Carrier" evidence="4">
    <location>
        <begin position="812"/>
        <end position="887"/>
    </location>
</feature>
<dbReference type="InterPro" id="IPR009081">
    <property type="entry name" value="PP-bd_ACP"/>
</dbReference>
<dbReference type="PROSITE" id="PS00455">
    <property type="entry name" value="AMP_BINDING"/>
    <property type="match status" value="1"/>
</dbReference>
<gene>
    <name evidence="5" type="ORF">ACFPRK_14945</name>
</gene>
<keyword evidence="2" id="KW-0596">Phosphopantetheine</keyword>
<dbReference type="InterPro" id="IPR029058">
    <property type="entry name" value="AB_hydrolase_fold"/>
</dbReference>
<dbReference type="Gene3D" id="3.40.50.1820">
    <property type="entry name" value="alpha/beta hydrolase"/>
    <property type="match status" value="1"/>
</dbReference>
<proteinExistence type="predicted"/>
<dbReference type="Proteomes" id="UP001596208">
    <property type="component" value="Unassembled WGS sequence"/>
</dbReference>
<keyword evidence="3" id="KW-0597">Phosphoprotein</keyword>
<evidence type="ECO:0000256" key="2">
    <source>
        <dbReference type="ARBA" id="ARBA00022450"/>
    </source>
</evidence>
<dbReference type="SUPFAM" id="SSF53335">
    <property type="entry name" value="S-adenosyl-L-methionine-dependent methyltransferases"/>
    <property type="match status" value="1"/>
</dbReference>
<dbReference type="InterPro" id="IPR045851">
    <property type="entry name" value="AMP-bd_C_sf"/>
</dbReference>
<dbReference type="InterPro" id="IPR025110">
    <property type="entry name" value="AMP-bd_C"/>
</dbReference>
<dbReference type="InterPro" id="IPR000873">
    <property type="entry name" value="AMP-dep_synth/lig_dom"/>
</dbReference>
<dbReference type="InterPro" id="IPR020802">
    <property type="entry name" value="TesA-like"/>
</dbReference>
<dbReference type="Pfam" id="PF00975">
    <property type="entry name" value="Thioesterase"/>
    <property type="match status" value="1"/>
</dbReference>
<dbReference type="SUPFAM" id="SSF53474">
    <property type="entry name" value="alpha/beta-Hydrolases"/>
    <property type="match status" value="1"/>
</dbReference>
<evidence type="ECO:0000313" key="6">
    <source>
        <dbReference type="Proteomes" id="UP001596208"/>
    </source>
</evidence>
<dbReference type="InterPro" id="IPR029063">
    <property type="entry name" value="SAM-dependent_MTases_sf"/>
</dbReference>
<comment type="caution">
    <text evidence="5">The sequence shown here is derived from an EMBL/GenBank/DDBJ whole genome shotgun (WGS) entry which is preliminary data.</text>
</comment>
<dbReference type="Pfam" id="PF00501">
    <property type="entry name" value="AMP-binding"/>
    <property type="match status" value="1"/>
</dbReference>
<dbReference type="InterPro" id="IPR010071">
    <property type="entry name" value="AA_adenyl_dom"/>
</dbReference>
<reference evidence="6" key="1">
    <citation type="journal article" date="2019" name="Int. J. Syst. Evol. Microbiol.">
        <title>The Global Catalogue of Microorganisms (GCM) 10K type strain sequencing project: providing services to taxonomists for standard genome sequencing and annotation.</title>
        <authorList>
            <consortium name="The Broad Institute Genomics Platform"/>
            <consortium name="The Broad Institute Genome Sequencing Center for Infectious Disease"/>
            <person name="Wu L."/>
            <person name="Ma J."/>
        </authorList>
    </citation>
    <scope>NUCLEOTIDE SEQUENCE [LARGE SCALE GENOMIC DNA]</scope>
    <source>
        <strain evidence="6">CGMCC 4.1721</strain>
    </source>
</reference>
<evidence type="ECO:0000313" key="5">
    <source>
        <dbReference type="EMBL" id="MFC5171888.1"/>
    </source>
</evidence>
<dbReference type="Gene3D" id="3.40.50.150">
    <property type="entry name" value="Vaccinia Virus protein VP39"/>
    <property type="match status" value="1"/>
</dbReference>
<dbReference type="SUPFAM" id="SSF56801">
    <property type="entry name" value="Acetyl-CoA synthetase-like"/>
    <property type="match status" value="1"/>
</dbReference>
<evidence type="ECO:0000256" key="3">
    <source>
        <dbReference type="ARBA" id="ARBA00022553"/>
    </source>
</evidence>
<accession>A0ABW0B3S1</accession>
<dbReference type="Pfam" id="PF13193">
    <property type="entry name" value="AMP-binding_C"/>
    <property type="match status" value="1"/>
</dbReference>
<dbReference type="CDD" id="cd17646">
    <property type="entry name" value="A_NRPS_AB3403-like"/>
    <property type="match status" value="1"/>
</dbReference>
<dbReference type="InterPro" id="IPR001031">
    <property type="entry name" value="Thioesterase"/>
</dbReference>
<dbReference type="PANTHER" id="PTHR45527">
    <property type="entry name" value="NONRIBOSOMAL PEPTIDE SYNTHETASE"/>
    <property type="match status" value="1"/>
</dbReference>
<dbReference type="SMART" id="SM00824">
    <property type="entry name" value="PKS_TE"/>
    <property type="match status" value="1"/>
</dbReference>
<organism evidence="5 6">
    <name type="scientific">Streptomyces mutomycini</name>
    <dbReference type="NCBI Taxonomy" id="284036"/>
    <lineage>
        <taxon>Bacteria</taxon>
        <taxon>Bacillati</taxon>
        <taxon>Actinomycetota</taxon>
        <taxon>Actinomycetes</taxon>
        <taxon>Kitasatosporales</taxon>
        <taxon>Streptomycetaceae</taxon>
        <taxon>Streptomyces</taxon>
    </lineage>
</organism>
<evidence type="ECO:0000256" key="1">
    <source>
        <dbReference type="ARBA" id="ARBA00001957"/>
    </source>
</evidence>
<comment type="cofactor">
    <cofactor evidence="1">
        <name>pantetheine 4'-phosphate</name>
        <dbReference type="ChEBI" id="CHEBI:47942"/>
    </cofactor>
</comment>
<dbReference type="NCBIfam" id="TIGR01733">
    <property type="entry name" value="AA-adenyl-dom"/>
    <property type="match status" value="1"/>
</dbReference>
<dbReference type="InterPro" id="IPR020806">
    <property type="entry name" value="PKS_PP-bd"/>
</dbReference>
<name>A0ABW0B3S1_9ACTN</name>
<keyword evidence="6" id="KW-1185">Reference proteome</keyword>
<dbReference type="InterPro" id="IPR006342">
    <property type="entry name" value="FkbM_mtfrase"/>
</dbReference>
<dbReference type="EMBL" id="JBHSKI010000006">
    <property type="protein sequence ID" value="MFC5171888.1"/>
    <property type="molecule type" value="Genomic_DNA"/>
</dbReference>
<dbReference type="NCBIfam" id="TIGR01444">
    <property type="entry name" value="fkbM_fam"/>
    <property type="match status" value="1"/>
</dbReference>
<dbReference type="PROSITE" id="PS50075">
    <property type="entry name" value="CARRIER"/>
    <property type="match status" value="1"/>
</dbReference>
<dbReference type="Pfam" id="PF00550">
    <property type="entry name" value="PP-binding"/>
    <property type="match status" value="1"/>
</dbReference>